<sequence>MKVIFAVFSALILLVSCKKEIPFVPRNFDKIEIERILEDSILSVRAIEILNDKSLAFAANNGVFGLFNPKTKLWQTSVQKYDSLNLQFRAVGHTASDFFMLSIESPGLLFKTGENGKMTLVYKEVGLGVFYDALTFWNDSEGIAVGDSVNGCLSIIITRDGGQTWNKISCDKLPEGIVGEGAFAASNTNIKVIGNKAWIATTHGNIYYTSDKGETWERINTPIIQKEETEGIYSIDFYDENVGFAIGGDFSKPNMNVANKMRTVDGGKTWELVANNENPDYRSCVQFLPNRMGNELVAVGFKGVDFTNDFGNTWKHLSDESFYTIRFTNDSTAYAAGAGGISKLSFK</sequence>
<dbReference type="KEGG" id="sze:AW14_07340"/>
<dbReference type="AlphaFoldDB" id="A0A0C5WE04"/>
<dbReference type="InterPro" id="IPR031778">
    <property type="entry name" value="Sortilin_N"/>
</dbReference>
<dbReference type="InterPro" id="IPR015943">
    <property type="entry name" value="WD40/YVTN_repeat-like_dom_sf"/>
</dbReference>
<dbReference type="PATRIC" id="fig|1454006.5.peg.1444"/>
<dbReference type="Proteomes" id="UP000032229">
    <property type="component" value="Chromosome"/>
</dbReference>
<reference evidence="3 4" key="1">
    <citation type="submission" date="2014-02" db="EMBL/GenBank/DDBJ databases">
        <authorList>
            <person name="Young C.-C."/>
            <person name="Hameed A."/>
            <person name="Huang H.-C."/>
            <person name="Shahina M."/>
        </authorList>
    </citation>
    <scope>NUCLEOTIDE SEQUENCE [LARGE SCALE GENOMIC DNA]</scope>
    <source>
        <strain evidence="3 4">CC-SAMT-1</strain>
    </source>
</reference>
<evidence type="ECO:0000259" key="2">
    <source>
        <dbReference type="Pfam" id="PF15902"/>
    </source>
</evidence>
<dbReference type="PANTHER" id="PTHR47199">
    <property type="entry name" value="PHOTOSYSTEM II STABILITY/ASSEMBLY FACTOR HCF136, CHLOROPLASTIC"/>
    <property type="match status" value="1"/>
</dbReference>
<name>A0A0C5WE04_9FLAO</name>
<evidence type="ECO:0000313" key="4">
    <source>
        <dbReference type="Proteomes" id="UP000032229"/>
    </source>
</evidence>
<dbReference type="RefSeq" id="WP_044638188.1">
    <property type="nucleotide sequence ID" value="NZ_CP007202.1"/>
</dbReference>
<organism evidence="3 4">
    <name type="scientific">Siansivirga zeaxanthinifaciens CC-SAMT-1</name>
    <dbReference type="NCBI Taxonomy" id="1454006"/>
    <lineage>
        <taxon>Bacteria</taxon>
        <taxon>Pseudomonadati</taxon>
        <taxon>Bacteroidota</taxon>
        <taxon>Flavobacteriia</taxon>
        <taxon>Flavobacteriales</taxon>
        <taxon>Flavobacteriaceae</taxon>
        <taxon>Siansivirga</taxon>
    </lineage>
</organism>
<protein>
    <submittedName>
        <fullName evidence="3">Oxidoreductase</fullName>
    </submittedName>
</protein>
<evidence type="ECO:0000313" key="3">
    <source>
        <dbReference type="EMBL" id="AJR03469.1"/>
    </source>
</evidence>
<dbReference type="STRING" id="1454006.AW14_07340"/>
<dbReference type="Gene3D" id="2.130.10.10">
    <property type="entry name" value="YVTN repeat-like/Quinoprotein amine dehydrogenase"/>
    <property type="match status" value="1"/>
</dbReference>
<dbReference type="PANTHER" id="PTHR47199:SF2">
    <property type="entry name" value="PHOTOSYSTEM II STABILITY_ASSEMBLY FACTOR HCF136, CHLOROPLASTIC"/>
    <property type="match status" value="1"/>
</dbReference>
<dbReference type="EMBL" id="CP007202">
    <property type="protein sequence ID" value="AJR03469.1"/>
    <property type="molecule type" value="Genomic_DNA"/>
</dbReference>
<feature type="domain" description="Sortilin N-terminal" evidence="2">
    <location>
        <begin position="155"/>
        <end position="276"/>
    </location>
</feature>
<keyword evidence="1" id="KW-0677">Repeat</keyword>
<keyword evidence="4" id="KW-1185">Reference proteome</keyword>
<accession>A0A0C5WE04</accession>
<gene>
    <name evidence="3" type="ORF">AW14_07340</name>
</gene>
<dbReference type="SUPFAM" id="SSF110296">
    <property type="entry name" value="Oligoxyloglucan reducing end-specific cellobiohydrolase"/>
    <property type="match status" value="1"/>
</dbReference>
<dbReference type="Pfam" id="PF15902">
    <property type="entry name" value="Sortilin-Vps10"/>
    <property type="match status" value="1"/>
</dbReference>
<dbReference type="PROSITE" id="PS51257">
    <property type="entry name" value="PROKAR_LIPOPROTEIN"/>
    <property type="match status" value="1"/>
</dbReference>
<dbReference type="OrthoDB" id="9813892at2"/>
<evidence type="ECO:0000256" key="1">
    <source>
        <dbReference type="ARBA" id="ARBA00022737"/>
    </source>
</evidence>
<proteinExistence type="predicted"/>
<dbReference type="HOGENOM" id="CLU_064269_0_0_10"/>